<feature type="transmembrane region" description="Helical" evidence="1">
    <location>
        <begin position="121"/>
        <end position="140"/>
    </location>
</feature>
<dbReference type="PANTHER" id="PTHR22911">
    <property type="entry name" value="ACYL-MALONYL CONDENSING ENZYME-RELATED"/>
    <property type="match status" value="1"/>
</dbReference>
<feature type="domain" description="EamA" evidence="2">
    <location>
        <begin position="14"/>
        <end position="136"/>
    </location>
</feature>
<dbReference type="Pfam" id="PF00892">
    <property type="entry name" value="EamA"/>
    <property type="match status" value="2"/>
</dbReference>
<protein>
    <submittedName>
        <fullName evidence="3">DMT family transporter</fullName>
    </submittedName>
</protein>
<keyword evidence="4" id="KW-1185">Reference proteome</keyword>
<dbReference type="InterPro" id="IPR037185">
    <property type="entry name" value="EmrE-like"/>
</dbReference>
<organism evidence="3 4">
    <name type="scientific">Reichenbachiella agarivorans</name>
    <dbReference type="NCBI Taxonomy" id="2979464"/>
    <lineage>
        <taxon>Bacteria</taxon>
        <taxon>Pseudomonadati</taxon>
        <taxon>Bacteroidota</taxon>
        <taxon>Cytophagia</taxon>
        <taxon>Cytophagales</taxon>
        <taxon>Reichenbachiellaceae</taxon>
        <taxon>Reichenbachiella</taxon>
    </lineage>
</organism>
<feature type="transmembrane region" description="Helical" evidence="1">
    <location>
        <begin position="238"/>
        <end position="260"/>
    </location>
</feature>
<feature type="transmembrane region" description="Helical" evidence="1">
    <location>
        <begin position="266"/>
        <end position="284"/>
    </location>
</feature>
<evidence type="ECO:0000256" key="1">
    <source>
        <dbReference type="SAM" id="Phobius"/>
    </source>
</evidence>
<dbReference type="Proteomes" id="UP001065174">
    <property type="component" value="Chromosome"/>
</dbReference>
<accession>A0ABY6CU43</accession>
<evidence type="ECO:0000313" key="3">
    <source>
        <dbReference type="EMBL" id="UXP34036.1"/>
    </source>
</evidence>
<dbReference type="InterPro" id="IPR000620">
    <property type="entry name" value="EamA_dom"/>
</dbReference>
<name>A0ABY6CU43_9BACT</name>
<dbReference type="RefSeq" id="WP_262311462.1">
    <property type="nucleotide sequence ID" value="NZ_CP106679.1"/>
</dbReference>
<feature type="domain" description="EamA" evidence="2">
    <location>
        <begin position="148"/>
        <end position="281"/>
    </location>
</feature>
<dbReference type="EMBL" id="CP106679">
    <property type="protein sequence ID" value="UXP34036.1"/>
    <property type="molecule type" value="Genomic_DNA"/>
</dbReference>
<feature type="transmembrane region" description="Helical" evidence="1">
    <location>
        <begin position="35"/>
        <end position="54"/>
    </location>
</feature>
<feature type="transmembrane region" description="Helical" evidence="1">
    <location>
        <begin position="179"/>
        <end position="198"/>
    </location>
</feature>
<feature type="transmembrane region" description="Helical" evidence="1">
    <location>
        <begin position="66"/>
        <end position="85"/>
    </location>
</feature>
<proteinExistence type="predicted"/>
<reference evidence="3" key="1">
    <citation type="submission" date="2022-09" db="EMBL/GenBank/DDBJ databases">
        <title>Comparative genomics and taxonomic characterization of three novel marine species of genus Reichenbachiella exhibiting antioxidant and polysaccharide degradation activities.</title>
        <authorList>
            <person name="Muhammad N."/>
            <person name="Lee Y.-J."/>
            <person name="Ko J."/>
            <person name="Kim S.-G."/>
        </authorList>
    </citation>
    <scope>NUCLEOTIDE SEQUENCE</scope>
    <source>
        <strain evidence="3">BKB1-1</strain>
    </source>
</reference>
<sequence length="293" mass="32340">MDKRIFQFLQLGMAILVMSSSGTLARYIHLSPEVIIWARCAVGAVALFIFLKLAGMPTYIGWGKSFRMIVISTVLMAGHWIAYFYGLKFTSVAIGMLSLHTYPVITALLEPVMMGHKHKMTDILIAVLAFSGVFFLVPEFDLNNDITLGIVCGVVSAVFYSVRNIMLKQNITEHSGITLMYYQLLIIALFMWPVLYIGDFGANITGLTVQWQPLLVLGLATTALGHTLFVMSFRYFSITAISIMSSMTPLCGIIIGYLVLVEVPEGKVLLGGAIILASVVIESIRASRIEVRR</sequence>
<keyword evidence="1" id="KW-0812">Transmembrane</keyword>
<keyword evidence="1" id="KW-1133">Transmembrane helix</keyword>
<gene>
    <name evidence="3" type="ORF">N6H18_08780</name>
</gene>
<evidence type="ECO:0000313" key="4">
    <source>
        <dbReference type="Proteomes" id="UP001065174"/>
    </source>
</evidence>
<keyword evidence="1" id="KW-0472">Membrane</keyword>
<dbReference type="SUPFAM" id="SSF103481">
    <property type="entry name" value="Multidrug resistance efflux transporter EmrE"/>
    <property type="match status" value="2"/>
</dbReference>
<evidence type="ECO:0000259" key="2">
    <source>
        <dbReference type="Pfam" id="PF00892"/>
    </source>
</evidence>
<feature type="transmembrane region" description="Helical" evidence="1">
    <location>
        <begin position="146"/>
        <end position="167"/>
    </location>
</feature>
<feature type="transmembrane region" description="Helical" evidence="1">
    <location>
        <begin position="210"/>
        <end position="231"/>
    </location>
</feature>